<comment type="caution">
    <text evidence="11">The sequence shown here is derived from an EMBL/GenBank/DDBJ whole genome shotgun (WGS) entry which is preliminary data.</text>
</comment>
<name>A0A8H3F6P7_9LECA</name>
<feature type="transmembrane region" description="Helical" evidence="7">
    <location>
        <begin position="62"/>
        <end position="83"/>
    </location>
</feature>
<dbReference type="InterPro" id="IPR003864">
    <property type="entry name" value="CSC1/OSCA1-like_7TM"/>
</dbReference>
<dbReference type="Pfam" id="PF02714">
    <property type="entry name" value="RSN1_7TM"/>
    <property type="match status" value="1"/>
</dbReference>
<proteinExistence type="inferred from homology"/>
<evidence type="ECO:0000259" key="8">
    <source>
        <dbReference type="Pfam" id="PF02714"/>
    </source>
</evidence>
<keyword evidence="6 7" id="KW-0472">Membrane</keyword>
<feature type="transmembrane region" description="Helical" evidence="7">
    <location>
        <begin position="721"/>
        <end position="742"/>
    </location>
</feature>
<evidence type="ECO:0000256" key="1">
    <source>
        <dbReference type="ARBA" id="ARBA00004141"/>
    </source>
</evidence>
<keyword evidence="4 7" id="KW-0812">Transmembrane</keyword>
<evidence type="ECO:0008006" key="13">
    <source>
        <dbReference type="Google" id="ProtNLM"/>
    </source>
</evidence>
<protein>
    <recommendedName>
        <fullName evidence="13">DUF221-domain-containing protein</fullName>
    </recommendedName>
</protein>
<feature type="domain" description="CSC1/OSCA1-like 7TM region" evidence="8">
    <location>
        <begin position="458"/>
        <end position="738"/>
    </location>
</feature>
<feature type="transmembrane region" description="Helical" evidence="7">
    <location>
        <begin position="608"/>
        <end position="634"/>
    </location>
</feature>
<dbReference type="EMBL" id="CAJPDQ010000014">
    <property type="protein sequence ID" value="CAF9919156.1"/>
    <property type="molecule type" value="Genomic_DNA"/>
</dbReference>
<organism evidence="11 12">
    <name type="scientific">Gomphillus americanus</name>
    <dbReference type="NCBI Taxonomy" id="1940652"/>
    <lineage>
        <taxon>Eukaryota</taxon>
        <taxon>Fungi</taxon>
        <taxon>Dikarya</taxon>
        <taxon>Ascomycota</taxon>
        <taxon>Pezizomycotina</taxon>
        <taxon>Lecanoromycetes</taxon>
        <taxon>OSLEUM clade</taxon>
        <taxon>Ostropomycetidae</taxon>
        <taxon>Ostropales</taxon>
        <taxon>Graphidaceae</taxon>
        <taxon>Gomphilloideae</taxon>
        <taxon>Gomphillus</taxon>
    </lineage>
</organism>
<dbReference type="InterPro" id="IPR045122">
    <property type="entry name" value="Csc1-like"/>
</dbReference>
<dbReference type="Proteomes" id="UP000664169">
    <property type="component" value="Unassembled WGS sequence"/>
</dbReference>
<evidence type="ECO:0000256" key="3">
    <source>
        <dbReference type="ARBA" id="ARBA00022448"/>
    </source>
</evidence>
<evidence type="ECO:0000256" key="6">
    <source>
        <dbReference type="ARBA" id="ARBA00023136"/>
    </source>
</evidence>
<dbReference type="GO" id="GO:0005886">
    <property type="term" value="C:plasma membrane"/>
    <property type="evidence" value="ECO:0007669"/>
    <property type="project" value="TreeGrafter"/>
</dbReference>
<dbReference type="Pfam" id="PF13967">
    <property type="entry name" value="RSN1_TM"/>
    <property type="match status" value="1"/>
</dbReference>
<evidence type="ECO:0000259" key="10">
    <source>
        <dbReference type="Pfam" id="PF14703"/>
    </source>
</evidence>
<evidence type="ECO:0000313" key="12">
    <source>
        <dbReference type="Proteomes" id="UP000664169"/>
    </source>
</evidence>
<reference evidence="11" key="1">
    <citation type="submission" date="2021-03" db="EMBL/GenBank/DDBJ databases">
        <authorList>
            <person name="Tagirdzhanova G."/>
        </authorList>
    </citation>
    <scope>NUCLEOTIDE SEQUENCE</scope>
</reference>
<evidence type="ECO:0000256" key="7">
    <source>
        <dbReference type="SAM" id="Phobius"/>
    </source>
</evidence>
<accession>A0A8H3F6P7</accession>
<dbReference type="AlphaFoldDB" id="A0A8H3F6P7"/>
<comment type="similarity">
    <text evidence="2">Belongs to the CSC1 (TC 1.A.17) family.</text>
</comment>
<keyword evidence="5 7" id="KW-1133">Transmembrane helix</keyword>
<feature type="transmembrane region" description="Helical" evidence="7">
    <location>
        <begin position="140"/>
        <end position="159"/>
    </location>
</feature>
<feature type="transmembrane region" description="Helical" evidence="7">
    <location>
        <begin position="748"/>
        <end position="766"/>
    </location>
</feature>
<dbReference type="GO" id="GO:0005227">
    <property type="term" value="F:calcium-activated cation channel activity"/>
    <property type="evidence" value="ECO:0007669"/>
    <property type="project" value="InterPro"/>
</dbReference>
<feature type="domain" description="CSC1/OSCA1-like N-terminal transmembrane" evidence="9">
    <location>
        <begin position="61"/>
        <end position="222"/>
    </location>
</feature>
<feature type="transmembrane region" description="Helical" evidence="7">
    <location>
        <begin position="655"/>
        <end position="677"/>
    </location>
</feature>
<dbReference type="InterPro" id="IPR032880">
    <property type="entry name" value="CSC1/OSCA1-like_N"/>
</dbReference>
<feature type="transmembrane region" description="Helical" evidence="7">
    <location>
        <begin position="201"/>
        <end position="220"/>
    </location>
</feature>
<dbReference type="InterPro" id="IPR027815">
    <property type="entry name" value="CSC1/OSCA1-like_cyt"/>
</dbReference>
<dbReference type="PANTHER" id="PTHR13018:SF5">
    <property type="entry name" value="RE44586P"/>
    <property type="match status" value="1"/>
</dbReference>
<feature type="domain" description="CSC1/OSCA1-like cytosolic" evidence="10">
    <location>
        <begin position="242"/>
        <end position="447"/>
    </location>
</feature>
<feature type="transmembrane region" description="Helical" evidence="7">
    <location>
        <begin position="554"/>
        <end position="578"/>
    </location>
</feature>
<keyword evidence="12" id="KW-1185">Reference proteome</keyword>
<gene>
    <name evidence="11" type="ORF">GOMPHAMPRED_001693</name>
</gene>
<evidence type="ECO:0000259" key="9">
    <source>
        <dbReference type="Pfam" id="PF13967"/>
    </source>
</evidence>
<dbReference type="Pfam" id="PF14703">
    <property type="entry name" value="PHM7_cyt"/>
    <property type="match status" value="1"/>
</dbReference>
<evidence type="ECO:0000313" key="11">
    <source>
        <dbReference type="EMBL" id="CAF9919156.1"/>
    </source>
</evidence>
<sequence length="865" mass="97959">MERPSSSAYFERICSSLVLTLMKNLGTEAVRTMFRLRSLTNGDDEPDPAKLLTSTRDIGPQAVLSVVLGLSAFLTFCFLRTRWTSLYAARKRQKNAASNLPDLPATFFGWMPVLYKITEDEVLASAGLDAYVFLKFFKMALKYLAIVVFFSWTVIYPVYKVFGADEVENAGDAAAAEPTGHQNLRAKEEDGGIIDPKSGYLWIYVIFVYVFSLSAIWLIVRETKVVIQIRQKYLSAQSSITDRTIRLSGIPQHLRSEEKIKETIENLGIGKVESVTLCRDWKKLDDSMDERMAILRNLEEAWTVYLGSQISSRDIPSLKNRTAHGDIADNNDDASEDQVTTPLLEAGNAQREDVNDSEKNRPQVRIWHTWTKSEKVDAMEYYEEKLQAIDQKINQLRETEFQPTSLAFVTLDSIATCQMATQAILDPEPMRLIANPAPAPADVVWRNTYLTRKNRMLRAWSITVIILLLSLLWLSILFPIAVLLNLKTLARFLPQLAGFLGEHETIRALVQTSLPTIGMSALNALVPYLYDWLSNLQGMTSQGDVEMSVISKNFFFTFFNLFVAFTLIGTASTAYQLWDLIDQMRDRFGDILGTTLVLAESLKGLGLFYMNLILLQGVGLFPFRLLEFGSVFLYPFFLIGAKTPRDYAELVQPPIFSYGFYLPQTLFVFSICIVYSALPDSQLVAVFGLVYFVIGYFVYKYQLLYAMDHRHFSSGRAWPMICIRIIVALIFFQVAMAGQLLLKGAIPRSILVAPLLIGTIWFAFWYNRTYEPLMRFIALRSVHDAQDFSLSPSASRVEGRANSTRGSVDSDEMNWKFVNPNLVSHLEPAWISMSSTQTQAESLEHQVGRSRRTNAMERLVEASMP</sequence>
<evidence type="ECO:0000256" key="2">
    <source>
        <dbReference type="ARBA" id="ARBA00007779"/>
    </source>
</evidence>
<feature type="transmembrane region" description="Helical" evidence="7">
    <location>
        <begin position="459"/>
        <end position="484"/>
    </location>
</feature>
<evidence type="ECO:0000256" key="5">
    <source>
        <dbReference type="ARBA" id="ARBA00022989"/>
    </source>
</evidence>
<feature type="transmembrane region" description="Helical" evidence="7">
    <location>
        <begin position="514"/>
        <end position="533"/>
    </location>
</feature>
<feature type="transmembrane region" description="Helical" evidence="7">
    <location>
        <begin position="683"/>
        <end position="701"/>
    </location>
</feature>
<evidence type="ECO:0000256" key="4">
    <source>
        <dbReference type="ARBA" id="ARBA00022692"/>
    </source>
</evidence>
<keyword evidence="3" id="KW-0813">Transport</keyword>
<dbReference type="PANTHER" id="PTHR13018">
    <property type="entry name" value="PROBABLE MEMBRANE PROTEIN DUF221-RELATED"/>
    <property type="match status" value="1"/>
</dbReference>
<comment type="subcellular location">
    <subcellularLocation>
        <location evidence="1">Membrane</location>
        <topology evidence="1">Multi-pass membrane protein</topology>
    </subcellularLocation>
</comment>
<dbReference type="OrthoDB" id="1689567at2759"/>